<dbReference type="EC" id="1.1.99.1" evidence="9"/>
<dbReference type="SUPFAM" id="SSF54373">
    <property type="entry name" value="FAD-linked reductases, C-terminal domain"/>
    <property type="match status" value="1"/>
</dbReference>
<dbReference type="InterPro" id="IPR012132">
    <property type="entry name" value="GMC_OxRdtase"/>
</dbReference>
<feature type="domain" description="Glucose-methanol-choline oxidoreductase N-terminal" evidence="8">
    <location>
        <begin position="257"/>
        <end position="271"/>
    </location>
</feature>
<evidence type="ECO:0000259" key="8">
    <source>
        <dbReference type="PROSITE" id="PS00624"/>
    </source>
</evidence>
<evidence type="ECO:0000256" key="4">
    <source>
        <dbReference type="ARBA" id="ARBA00022827"/>
    </source>
</evidence>
<evidence type="ECO:0000256" key="3">
    <source>
        <dbReference type="ARBA" id="ARBA00022630"/>
    </source>
</evidence>
<dbReference type="InterPro" id="IPR000172">
    <property type="entry name" value="GMC_OxRdtase_N"/>
</dbReference>
<dbReference type="EMBL" id="CP039852">
    <property type="protein sequence ID" value="QCZ93145.1"/>
    <property type="molecule type" value="Genomic_DNA"/>
</dbReference>
<dbReference type="PROSITE" id="PS00624">
    <property type="entry name" value="GMC_OXRED_2"/>
    <property type="match status" value="1"/>
</dbReference>
<protein>
    <submittedName>
        <fullName evidence="9">Choline dehydrogenase</fullName>
        <ecNumber evidence="9">1.1.99.1</ecNumber>
    </submittedName>
</protein>
<dbReference type="Gene3D" id="3.30.560.10">
    <property type="entry name" value="Glucose Oxidase, domain 3"/>
    <property type="match status" value="1"/>
</dbReference>
<evidence type="ECO:0000256" key="6">
    <source>
        <dbReference type="RuleBase" id="RU003968"/>
    </source>
</evidence>
<dbReference type="PANTHER" id="PTHR11552">
    <property type="entry name" value="GLUCOSE-METHANOL-CHOLINE GMC OXIDOREDUCTASE"/>
    <property type="match status" value="1"/>
</dbReference>
<evidence type="ECO:0000313" key="10">
    <source>
        <dbReference type="Proteomes" id="UP000304912"/>
    </source>
</evidence>
<accession>A0A5B7YC97</accession>
<dbReference type="Pfam" id="PF05199">
    <property type="entry name" value="GMC_oxred_C"/>
    <property type="match status" value="1"/>
</dbReference>
<evidence type="ECO:0000256" key="5">
    <source>
        <dbReference type="PIRSR" id="PIRSR000137-2"/>
    </source>
</evidence>
<dbReference type="InterPro" id="IPR007867">
    <property type="entry name" value="GMC_OxRtase_C"/>
</dbReference>
<dbReference type="AlphaFoldDB" id="A0A5B7YC97"/>
<dbReference type="NCBIfam" id="NF002550">
    <property type="entry name" value="PRK02106.1"/>
    <property type="match status" value="1"/>
</dbReference>
<dbReference type="PIRSF" id="PIRSF000137">
    <property type="entry name" value="Alcohol_oxidase"/>
    <property type="match status" value="1"/>
</dbReference>
<comment type="cofactor">
    <cofactor evidence="1 5">
        <name>FAD</name>
        <dbReference type="ChEBI" id="CHEBI:57692"/>
    </cofactor>
</comment>
<keyword evidence="9" id="KW-0560">Oxidoreductase</keyword>
<reference evidence="9 10" key="1">
    <citation type="submission" date="2019-04" db="EMBL/GenBank/DDBJ databases">
        <title>Salinimonas iocasae sp. nov., a halophilic bacterium isolated from the outer tube casing of tubeworms in Okinawa Trough.</title>
        <authorList>
            <person name="Zhang H."/>
            <person name="Wang H."/>
            <person name="Li C."/>
        </authorList>
    </citation>
    <scope>NUCLEOTIDE SEQUENCE [LARGE SCALE GENOMIC DNA]</scope>
    <source>
        <strain evidence="9 10">KX18D6</strain>
    </source>
</reference>
<dbReference type="KEGG" id="salk:FBQ74_06435"/>
<dbReference type="GO" id="GO:0050660">
    <property type="term" value="F:flavin adenine dinucleotide binding"/>
    <property type="evidence" value="ECO:0007669"/>
    <property type="project" value="InterPro"/>
</dbReference>
<dbReference type="Gene3D" id="3.50.50.60">
    <property type="entry name" value="FAD/NAD(P)-binding domain"/>
    <property type="match status" value="1"/>
</dbReference>
<dbReference type="OrthoDB" id="9785276at2"/>
<keyword evidence="3 6" id="KW-0285">Flavoprotein</keyword>
<dbReference type="PROSITE" id="PS00623">
    <property type="entry name" value="GMC_OXRED_1"/>
    <property type="match status" value="1"/>
</dbReference>
<dbReference type="PANTHER" id="PTHR11552:SF147">
    <property type="entry name" value="CHOLINE DEHYDROGENASE, MITOCHONDRIAL"/>
    <property type="match status" value="1"/>
</dbReference>
<dbReference type="Pfam" id="PF00732">
    <property type="entry name" value="GMC_oxred_N"/>
    <property type="match status" value="1"/>
</dbReference>
<dbReference type="Proteomes" id="UP000304912">
    <property type="component" value="Chromosome"/>
</dbReference>
<organism evidence="9 10">
    <name type="scientific">Salinimonas iocasae</name>
    <dbReference type="NCBI Taxonomy" id="2572577"/>
    <lineage>
        <taxon>Bacteria</taxon>
        <taxon>Pseudomonadati</taxon>
        <taxon>Pseudomonadota</taxon>
        <taxon>Gammaproteobacteria</taxon>
        <taxon>Alteromonadales</taxon>
        <taxon>Alteromonadaceae</taxon>
        <taxon>Alteromonas/Salinimonas group</taxon>
        <taxon>Salinimonas</taxon>
    </lineage>
</organism>
<name>A0A5B7YC97_9ALTE</name>
<dbReference type="RefSeq" id="WP_139755892.1">
    <property type="nucleotide sequence ID" value="NZ_CP039852.1"/>
</dbReference>
<feature type="domain" description="Glucose-methanol-choline oxidoreductase N-terminal" evidence="7">
    <location>
        <begin position="85"/>
        <end position="108"/>
    </location>
</feature>
<dbReference type="InterPro" id="IPR036188">
    <property type="entry name" value="FAD/NAD-bd_sf"/>
</dbReference>
<evidence type="ECO:0000313" key="9">
    <source>
        <dbReference type="EMBL" id="QCZ93145.1"/>
    </source>
</evidence>
<keyword evidence="10" id="KW-1185">Reference proteome</keyword>
<evidence type="ECO:0000256" key="2">
    <source>
        <dbReference type="ARBA" id="ARBA00010790"/>
    </source>
</evidence>
<gene>
    <name evidence="9" type="ORF">FBQ74_06435</name>
</gene>
<dbReference type="GO" id="GO:0008812">
    <property type="term" value="F:choline dehydrogenase activity"/>
    <property type="evidence" value="ECO:0007669"/>
    <property type="project" value="UniProtKB-EC"/>
</dbReference>
<keyword evidence="4 5" id="KW-0274">FAD</keyword>
<sequence>MALSRQQFDYIIVGSGSAGAVLAARLSQRQSCNVCLIEAGKPDKNPFIHIPFGLSVLSRITSLNWGYSTQPQSALNNRCLFWPRGKTLGGSSAINAMCYIRGQDSDYDDWVEQGAEGWSFDEVLPWFKKAEKFEHGASQRHGSDGPLSVESLRHVDPLSEAFVKSGAEEGLARLDDFNLASRSGLGLYHVTQSGGQRCSTAKAYLKPVLQRPNLTIVTGAHVEKINIESGRTTGVVIKFEGNVHTLQSREEVIVSAGAINSPHLLMLSGIGPEDALKRHRIPVIRALPGVGKNLQDHLDVIVQCRGKTRHGYALAPGKLLSYVKSAWQYAVGRNGMLSSNIAEAGGFACSSTASSDKPDLQFHFLPAILKDHGRQNALGYGYGLHVCNLYPQSRGSITLQSADPAAPPLIDPAYLSSPKDMQTLLEGLKMARRLLHSETMSPFLKHELLPGEDVHNDEALIQFIRQYAETIYHPAGTCKMGAQDDELAVLDSQFRVYGIKGLRVVDASAMPTLVGGNTNAPVVMMAERAAAFIHEMPTPA</sequence>
<feature type="binding site" evidence="5">
    <location>
        <position position="222"/>
    </location>
    <ligand>
        <name>FAD</name>
        <dbReference type="ChEBI" id="CHEBI:57692"/>
    </ligand>
</feature>
<evidence type="ECO:0000256" key="1">
    <source>
        <dbReference type="ARBA" id="ARBA00001974"/>
    </source>
</evidence>
<comment type="similarity">
    <text evidence="2 6">Belongs to the GMC oxidoreductase family.</text>
</comment>
<proteinExistence type="inferred from homology"/>
<evidence type="ECO:0000259" key="7">
    <source>
        <dbReference type="PROSITE" id="PS00623"/>
    </source>
</evidence>
<dbReference type="SUPFAM" id="SSF51905">
    <property type="entry name" value="FAD/NAD(P)-binding domain"/>
    <property type="match status" value="1"/>
</dbReference>